<dbReference type="Gene3D" id="1.10.287.470">
    <property type="entry name" value="Helix hairpin bin"/>
    <property type="match status" value="1"/>
</dbReference>
<gene>
    <name evidence="4" type="ORF">EHV23_12470</name>
</gene>
<dbReference type="NCBIfam" id="TIGR01730">
    <property type="entry name" value="RND_mfp"/>
    <property type="match status" value="1"/>
</dbReference>
<name>A0A3R8LQ15_9BURK</name>
<organism evidence="4 5">
    <name type="scientific">Lautropia dentalis</name>
    <dbReference type="NCBI Taxonomy" id="2490857"/>
    <lineage>
        <taxon>Bacteria</taxon>
        <taxon>Pseudomonadati</taxon>
        <taxon>Pseudomonadota</taxon>
        <taxon>Betaproteobacteria</taxon>
        <taxon>Burkholderiales</taxon>
        <taxon>Burkholderiaceae</taxon>
        <taxon>Lautropia</taxon>
    </lineage>
</organism>
<reference evidence="4 5" key="1">
    <citation type="submission" date="2018-11" db="EMBL/GenBank/DDBJ databases">
        <title>Genome sequencing of Lautropia sp. KCOM 2505 (= ChDC F240).</title>
        <authorList>
            <person name="Kook J.-K."/>
            <person name="Park S.-N."/>
            <person name="Lim Y.K."/>
        </authorList>
    </citation>
    <scope>NUCLEOTIDE SEQUENCE [LARGE SCALE GENOMIC DNA]</scope>
    <source>
        <strain evidence="4 5">KCOM 2505</strain>
    </source>
</reference>
<feature type="compositionally biased region" description="Low complexity" evidence="3">
    <location>
        <begin position="478"/>
        <end position="498"/>
    </location>
</feature>
<feature type="region of interest" description="Disordered" evidence="3">
    <location>
        <begin position="446"/>
        <end position="498"/>
    </location>
</feature>
<accession>A0A3R8LQ15</accession>
<dbReference type="SUPFAM" id="SSF111369">
    <property type="entry name" value="HlyD-like secretion proteins"/>
    <property type="match status" value="1"/>
</dbReference>
<dbReference type="Gene3D" id="2.40.50.100">
    <property type="match status" value="1"/>
</dbReference>
<feature type="region of interest" description="Disordered" evidence="3">
    <location>
        <begin position="326"/>
        <end position="364"/>
    </location>
</feature>
<dbReference type="AlphaFoldDB" id="A0A3R8LQ15"/>
<evidence type="ECO:0000313" key="4">
    <source>
        <dbReference type="EMBL" id="RRN44165.1"/>
    </source>
</evidence>
<proteinExistence type="inferred from homology"/>
<keyword evidence="5" id="KW-1185">Reference proteome</keyword>
<dbReference type="PANTHER" id="PTHR30469:SF15">
    <property type="entry name" value="HLYD FAMILY OF SECRETION PROTEINS"/>
    <property type="match status" value="1"/>
</dbReference>
<dbReference type="Proteomes" id="UP000270261">
    <property type="component" value="Unassembled WGS sequence"/>
</dbReference>
<comment type="caution">
    <text evidence="4">The sequence shown here is derived from an EMBL/GenBank/DDBJ whole genome shotgun (WGS) entry which is preliminary data.</text>
</comment>
<comment type="similarity">
    <text evidence="1">Belongs to the membrane fusion protein (MFP) (TC 8.A.1) family.</text>
</comment>
<evidence type="ECO:0000313" key="5">
    <source>
        <dbReference type="Proteomes" id="UP000270261"/>
    </source>
</evidence>
<evidence type="ECO:0000256" key="3">
    <source>
        <dbReference type="SAM" id="MobiDB-lite"/>
    </source>
</evidence>
<keyword evidence="2" id="KW-0175">Coiled coil</keyword>
<dbReference type="RefSeq" id="WP_125096360.1">
    <property type="nucleotide sequence ID" value="NZ_RRUE01000002.1"/>
</dbReference>
<dbReference type="InterPro" id="IPR006143">
    <property type="entry name" value="RND_pump_MFP"/>
</dbReference>
<sequence>MSSSLRVFLGICLLVLLLSGSVFLFRPDLFQAGEAGDDQAPPQRPAAVVAVAQPVQTQLPVQVLADGEVTAWQEASVASETNALTLSAVLVNVGDTVKRGDVLARFNGKTVAADVTQARAALAEAQAAATEAEANVRRARRLRGTDTLSAQQIEQYLAAGRTARARVRSAQAALVSKQQNWQNVELRAPDDGVISSRTATVGSVPAAGTELFRLIRQGRLEWQAELGARDVLRVKPGGPVAVYAADGTPVPGVMRARAPSEDTKKRTTLVYVDVPASPGLWAGMFARGAFDLGRSPALTVPMEALVPSDGFMYVYRLKTDVLRGPAGGQREMAPGNRAGEGVGVASGHAESGNPAAGQGSATDRSSASAALALVERVRVKTGRQDGDRIEILPDESAGVPGASAAQSGQGLRQASLSAQDQVVVSGAAFLTDGDLVKVVDLPAARGDALDDPVTGNPAAKDGAESLPASGILNREEITATGTTAKGSTAKGAGAEATE</sequence>
<dbReference type="Gene3D" id="2.40.30.170">
    <property type="match status" value="1"/>
</dbReference>
<feature type="coiled-coil region" evidence="2">
    <location>
        <begin position="115"/>
        <end position="142"/>
    </location>
</feature>
<dbReference type="GO" id="GO:0015562">
    <property type="term" value="F:efflux transmembrane transporter activity"/>
    <property type="evidence" value="ECO:0007669"/>
    <property type="project" value="TreeGrafter"/>
</dbReference>
<dbReference type="PANTHER" id="PTHR30469">
    <property type="entry name" value="MULTIDRUG RESISTANCE PROTEIN MDTA"/>
    <property type="match status" value="1"/>
</dbReference>
<dbReference type="GO" id="GO:1990281">
    <property type="term" value="C:efflux pump complex"/>
    <property type="evidence" value="ECO:0007669"/>
    <property type="project" value="TreeGrafter"/>
</dbReference>
<dbReference type="EMBL" id="RRUE01000002">
    <property type="protein sequence ID" value="RRN44165.1"/>
    <property type="molecule type" value="Genomic_DNA"/>
</dbReference>
<evidence type="ECO:0000256" key="1">
    <source>
        <dbReference type="ARBA" id="ARBA00009477"/>
    </source>
</evidence>
<evidence type="ECO:0000256" key="2">
    <source>
        <dbReference type="SAM" id="Coils"/>
    </source>
</evidence>
<protein>
    <submittedName>
        <fullName evidence="4">Efflux RND transporter periplasmic adaptor subunit</fullName>
    </submittedName>
</protein>
<dbReference type="Gene3D" id="2.40.420.20">
    <property type="match status" value="1"/>
</dbReference>
<dbReference type="OrthoDB" id="10524at2"/>